<reference evidence="2" key="1">
    <citation type="submission" date="2023-01" db="EMBL/GenBank/DDBJ databases">
        <title>Metagenome sequencing of chrysophaentin producing Chrysophaeum taylorii.</title>
        <authorList>
            <person name="Davison J."/>
            <person name="Bewley C."/>
        </authorList>
    </citation>
    <scope>NUCLEOTIDE SEQUENCE</scope>
    <source>
        <strain evidence="2">NIES-1699</strain>
    </source>
</reference>
<evidence type="ECO:0000259" key="1">
    <source>
        <dbReference type="Pfam" id="PF07969"/>
    </source>
</evidence>
<dbReference type="InterPro" id="IPR052349">
    <property type="entry name" value="Metallo-hydrolase_Enzymes"/>
</dbReference>
<feature type="domain" description="Amidohydrolase 3" evidence="1">
    <location>
        <begin position="244"/>
        <end position="464"/>
    </location>
</feature>
<dbReference type="Gene3D" id="3.20.20.140">
    <property type="entry name" value="Metal-dependent hydrolases"/>
    <property type="match status" value="1"/>
</dbReference>
<proteinExistence type="predicted"/>
<dbReference type="PANTHER" id="PTHR32027:SF0">
    <property type="entry name" value="CYTOSINE DEAMINASE"/>
    <property type="match status" value="1"/>
</dbReference>
<evidence type="ECO:0000313" key="2">
    <source>
        <dbReference type="EMBL" id="KAJ8600120.1"/>
    </source>
</evidence>
<dbReference type="EMBL" id="JAQMWT010000529">
    <property type="protein sequence ID" value="KAJ8600120.1"/>
    <property type="molecule type" value="Genomic_DNA"/>
</dbReference>
<dbReference type="InterPro" id="IPR013108">
    <property type="entry name" value="Amidohydro_3"/>
</dbReference>
<dbReference type="AlphaFoldDB" id="A0AAD7XL70"/>
<protein>
    <recommendedName>
        <fullName evidence="1">Amidohydrolase 3 domain-containing protein</fullName>
    </recommendedName>
</protein>
<dbReference type="GO" id="GO:0006209">
    <property type="term" value="P:cytosine catabolic process"/>
    <property type="evidence" value="ECO:0007669"/>
    <property type="project" value="TreeGrafter"/>
</dbReference>
<dbReference type="Proteomes" id="UP001230188">
    <property type="component" value="Unassembled WGS sequence"/>
</dbReference>
<dbReference type="PANTHER" id="PTHR32027">
    <property type="entry name" value="CYTOSINE DEAMINASE"/>
    <property type="match status" value="1"/>
</dbReference>
<dbReference type="GO" id="GO:0035888">
    <property type="term" value="F:isoguanine deaminase activity"/>
    <property type="evidence" value="ECO:0007669"/>
    <property type="project" value="TreeGrafter"/>
</dbReference>
<dbReference type="InterPro" id="IPR032466">
    <property type="entry name" value="Metal_Hydrolase"/>
</dbReference>
<comment type="caution">
    <text evidence="2">The sequence shown here is derived from an EMBL/GenBank/DDBJ whole genome shotgun (WGS) entry which is preliminary data.</text>
</comment>
<dbReference type="Pfam" id="PF07969">
    <property type="entry name" value="Amidohydro_3"/>
    <property type="match status" value="1"/>
</dbReference>
<organism evidence="2 3">
    <name type="scientific">Chrysophaeum taylorii</name>
    <dbReference type="NCBI Taxonomy" id="2483200"/>
    <lineage>
        <taxon>Eukaryota</taxon>
        <taxon>Sar</taxon>
        <taxon>Stramenopiles</taxon>
        <taxon>Ochrophyta</taxon>
        <taxon>Pelagophyceae</taxon>
        <taxon>Pelagomonadales</taxon>
        <taxon>Pelagomonadaceae</taxon>
        <taxon>Chrysophaeum</taxon>
    </lineage>
</organism>
<sequence>MFNNNSSSLAVAAAAAAVTSVAWWWWKNTTSTTKLRVALWWGRGSVILEDVRCPAAVLPKGSAASPEGLVACNVHIHNGTIAAVLLQDADTSLPRVACGAAVCVPCFADAHAHLVKTQVVPRNRNSTGSMTGALAAEVCDRPRWTLEDISRRMEFGLKCAFHHGSKAARTHLDGCSTPEIADAVYAAFDAARDKFGALGMTVQGVANLYLPLWLEPEIADPHVKRALASENVVLGAYCGNVSYSPEVVRAMDALFAYAANHLSDVDLHIDESNDPDCCALLALCESLEKARATGYRGRVVLGHACALALQNDETKAKICASLARLQDVYVVANPFTNLALQDRRGTARPLGLPVAADAPRTPFWRGITLLQELKAAGVEVAAASDNVRDHWYPYGDYDMLAVWANAVILGHLDTAPNEGSWADLVTDTPSRAMGLVDDFSFSVGSPADLVLFPNARRLSELFARPHLDRLVLRRGRLQNTQLPPFSDLDDLVALASPAPDPDLLVLRGATVLLQEEEEEDDNK</sequence>
<keyword evidence="3" id="KW-1185">Reference proteome</keyword>
<evidence type="ECO:0000313" key="3">
    <source>
        <dbReference type="Proteomes" id="UP001230188"/>
    </source>
</evidence>
<gene>
    <name evidence="2" type="ORF">CTAYLR_003487</name>
</gene>
<dbReference type="InterPro" id="IPR011059">
    <property type="entry name" value="Metal-dep_hydrolase_composite"/>
</dbReference>
<dbReference type="Gene3D" id="2.30.40.10">
    <property type="entry name" value="Urease, subunit C, domain 1"/>
    <property type="match status" value="1"/>
</dbReference>
<accession>A0AAD7XL70</accession>
<name>A0AAD7XL70_9STRA</name>
<dbReference type="SUPFAM" id="SSF51556">
    <property type="entry name" value="Metallo-dependent hydrolases"/>
    <property type="match status" value="1"/>
</dbReference>
<dbReference type="GO" id="GO:0004131">
    <property type="term" value="F:cytosine deaminase activity"/>
    <property type="evidence" value="ECO:0007669"/>
    <property type="project" value="TreeGrafter"/>
</dbReference>